<dbReference type="RefSeq" id="WP_130403248.1">
    <property type="nucleotide sequence ID" value="NZ_SHKK01000001.1"/>
</dbReference>
<reference evidence="2 3" key="1">
    <citation type="submission" date="2019-02" db="EMBL/GenBank/DDBJ databases">
        <title>Sequencing the genomes of 1000 actinobacteria strains.</title>
        <authorList>
            <person name="Klenk H.-P."/>
        </authorList>
    </citation>
    <scope>NUCLEOTIDE SEQUENCE [LARGE SCALE GENOMIC DNA]</scope>
    <source>
        <strain evidence="2 3">DSM 45888</strain>
    </source>
</reference>
<feature type="transmembrane region" description="Helical" evidence="1">
    <location>
        <begin position="52"/>
        <end position="71"/>
    </location>
</feature>
<keyword evidence="1" id="KW-0472">Membrane</keyword>
<keyword evidence="1" id="KW-1133">Transmembrane helix</keyword>
<keyword evidence="3" id="KW-1185">Reference proteome</keyword>
<organism evidence="2 3">
    <name type="scientific">Micromonospora violae</name>
    <dbReference type="NCBI Taxonomy" id="1278207"/>
    <lineage>
        <taxon>Bacteria</taxon>
        <taxon>Bacillati</taxon>
        <taxon>Actinomycetota</taxon>
        <taxon>Actinomycetes</taxon>
        <taxon>Micromonosporales</taxon>
        <taxon>Micromonosporaceae</taxon>
        <taxon>Micromonospora</taxon>
    </lineage>
</organism>
<evidence type="ECO:0000313" key="3">
    <source>
        <dbReference type="Proteomes" id="UP000293781"/>
    </source>
</evidence>
<evidence type="ECO:0000256" key="1">
    <source>
        <dbReference type="SAM" id="Phobius"/>
    </source>
</evidence>
<name>A0A4Q7UKZ6_9ACTN</name>
<sequence>MRRWTDGVIAFFGILATLLALVAAVTGVIAFLNEVVDGDKPANPGDGQLKSGWLFLAAGGLFVGAALLRRWSRVRSGRPDRS</sequence>
<comment type="caution">
    <text evidence="2">The sequence shown here is derived from an EMBL/GenBank/DDBJ whole genome shotgun (WGS) entry which is preliminary data.</text>
</comment>
<keyword evidence="1" id="KW-0812">Transmembrane</keyword>
<dbReference type="EMBL" id="SHKK01000001">
    <property type="protein sequence ID" value="RZT80273.1"/>
    <property type="molecule type" value="Genomic_DNA"/>
</dbReference>
<feature type="transmembrane region" description="Helical" evidence="1">
    <location>
        <begin position="7"/>
        <end position="32"/>
    </location>
</feature>
<dbReference type="Proteomes" id="UP000293781">
    <property type="component" value="Unassembled WGS sequence"/>
</dbReference>
<protein>
    <submittedName>
        <fullName evidence="2">Uncharacterized protein</fullName>
    </submittedName>
</protein>
<evidence type="ECO:0000313" key="2">
    <source>
        <dbReference type="EMBL" id="RZT80273.1"/>
    </source>
</evidence>
<gene>
    <name evidence="2" type="ORF">EV382_3519</name>
</gene>
<dbReference type="AlphaFoldDB" id="A0A4Q7UKZ6"/>
<accession>A0A4Q7UKZ6</accession>
<proteinExistence type="predicted"/>